<gene>
    <name evidence="2" type="ORF">CUROG_04645</name>
</gene>
<sequence>MTNSQPSATADPHSPAAGHTAAAAPQRAVDGVPAEKAAPQPHTVLDTPTWKALRAAHQHRTEELTDAHLARRRRGERHPVWDFMYSYYPTTPGKLSHWHPGAGVALTLDEDQGLVASNRKNTALPHYKDHYVHRDGTWMLDLQRHWEDRGKALTYIYRLLRLTSQRAPQLNCFGLHEWAMVYRDRPRHPEPLRLGAEGTNAVVEAGNLVCTHIDAYRFFTPAAAPRNAHRPTRETQPAMEQPGCLHATMDLYKWATKLGPLLPGELWLRTFELACDVRQLDMEASPYDLREWGFQPVKIEEPAGRAEYVRRQKKLAERGQHLRAEILGTLKTAYPQLAETTS</sequence>
<name>A0A5J6Z9D2_9CORY</name>
<dbReference type="Proteomes" id="UP000326711">
    <property type="component" value="Chromosome"/>
</dbReference>
<keyword evidence="3" id="KW-1185">Reference proteome</keyword>
<feature type="region of interest" description="Disordered" evidence="1">
    <location>
        <begin position="1"/>
        <end position="48"/>
    </location>
</feature>
<proteinExistence type="predicted"/>
<evidence type="ECO:0000313" key="2">
    <source>
        <dbReference type="EMBL" id="QFQ02303.1"/>
    </source>
</evidence>
<dbReference type="RefSeq" id="WP_236640641.1">
    <property type="nucleotide sequence ID" value="NZ_CP045032.1"/>
</dbReference>
<evidence type="ECO:0000313" key="3">
    <source>
        <dbReference type="Proteomes" id="UP000326711"/>
    </source>
</evidence>
<dbReference type="KEGG" id="cuo:CUROG_04645"/>
<protein>
    <recommendedName>
        <fullName evidence="4">3-methyladenine DNA glycosylase</fullName>
    </recommendedName>
</protein>
<organism evidence="2 3">
    <name type="scientific">Corynebacterium urogenitale</name>
    <dbReference type="NCBI Taxonomy" id="2487892"/>
    <lineage>
        <taxon>Bacteria</taxon>
        <taxon>Bacillati</taxon>
        <taxon>Actinomycetota</taxon>
        <taxon>Actinomycetes</taxon>
        <taxon>Mycobacteriales</taxon>
        <taxon>Corynebacteriaceae</taxon>
        <taxon>Corynebacterium</taxon>
    </lineage>
</organism>
<reference evidence="3" key="1">
    <citation type="submission" date="2019-10" db="EMBL/GenBank/DDBJ databases">
        <title>Complete genome sequence of Corynebacterium urogenitalis DSM 108747, isolated from the genital tract of a cow.</title>
        <authorList>
            <person name="Ruckert C."/>
            <person name="Ballas P."/>
            <person name="Wagener K."/>
            <person name="Drillich M."/>
            <person name="Kaempfer P."/>
            <person name="Busse H.-J."/>
            <person name="Ehling-Schulz M."/>
        </authorList>
    </citation>
    <scope>NUCLEOTIDE SEQUENCE [LARGE SCALE GENOMIC DNA]</scope>
    <source>
        <strain evidence="3">LMM 1652</strain>
    </source>
</reference>
<evidence type="ECO:0008006" key="4">
    <source>
        <dbReference type="Google" id="ProtNLM"/>
    </source>
</evidence>
<evidence type="ECO:0000256" key="1">
    <source>
        <dbReference type="SAM" id="MobiDB-lite"/>
    </source>
</evidence>
<feature type="compositionally biased region" description="Low complexity" evidence="1">
    <location>
        <begin position="16"/>
        <end position="28"/>
    </location>
</feature>
<dbReference type="AlphaFoldDB" id="A0A5J6Z9D2"/>
<dbReference type="EMBL" id="CP045032">
    <property type="protein sequence ID" value="QFQ02303.1"/>
    <property type="molecule type" value="Genomic_DNA"/>
</dbReference>
<accession>A0A5J6Z9D2</accession>